<evidence type="ECO:0000313" key="6">
    <source>
        <dbReference type="Proteomes" id="UP000054466"/>
    </source>
</evidence>
<dbReference type="Gene3D" id="1.20.1050.10">
    <property type="match status" value="1"/>
</dbReference>
<dbReference type="SUPFAM" id="SSF52833">
    <property type="entry name" value="Thioredoxin-like"/>
    <property type="match status" value="1"/>
</dbReference>
<evidence type="ECO:0000256" key="2">
    <source>
        <dbReference type="SAM" id="MobiDB-lite"/>
    </source>
</evidence>
<keyword evidence="6" id="KW-1185">Reference proteome</keyword>
<feature type="region of interest" description="Disordered" evidence="2">
    <location>
        <begin position="1"/>
        <end position="38"/>
    </location>
</feature>
<dbReference type="SFLD" id="SFLDS00019">
    <property type="entry name" value="Glutathione_Transferase_(cytos"/>
    <property type="match status" value="1"/>
</dbReference>
<dbReference type="Pfam" id="PF13409">
    <property type="entry name" value="GST_N_2"/>
    <property type="match status" value="1"/>
</dbReference>
<dbReference type="STRING" id="569365.A0A0D2D5Y3"/>
<reference evidence="5 6" key="1">
    <citation type="submission" date="2015-01" db="EMBL/GenBank/DDBJ databases">
        <title>The Genome Sequence of Cladophialophora immunda CBS83496.</title>
        <authorList>
            <consortium name="The Broad Institute Genomics Platform"/>
            <person name="Cuomo C."/>
            <person name="de Hoog S."/>
            <person name="Gorbushina A."/>
            <person name="Stielow B."/>
            <person name="Teixiera M."/>
            <person name="Abouelleil A."/>
            <person name="Chapman S.B."/>
            <person name="Priest M."/>
            <person name="Young S.K."/>
            <person name="Wortman J."/>
            <person name="Nusbaum C."/>
            <person name="Birren B."/>
        </authorList>
    </citation>
    <scope>NUCLEOTIDE SEQUENCE [LARGE SCALE GENOMIC DNA]</scope>
    <source>
        <strain evidence="5 6">CBS 83496</strain>
    </source>
</reference>
<dbReference type="InterPro" id="IPR040079">
    <property type="entry name" value="Glutathione_S-Trfase"/>
</dbReference>
<dbReference type="VEuPathDB" id="FungiDB:PV07_02771"/>
<dbReference type="InterPro" id="IPR036249">
    <property type="entry name" value="Thioredoxin-like_sf"/>
</dbReference>
<feature type="domain" description="GST N-terminal" evidence="3">
    <location>
        <begin position="70"/>
        <end position="159"/>
    </location>
</feature>
<dbReference type="OrthoDB" id="422574at2759"/>
<dbReference type="SUPFAM" id="SSF47616">
    <property type="entry name" value="GST C-terminal domain-like"/>
    <property type="match status" value="1"/>
</dbReference>
<dbReference type="PANTHER" id="PTHR44051">
    <property type="entry name" value="GLUTATHIONE S-TRANSFERASE-RELATED"/>
    <property type="match status" value="1"/>
</dbReference>
<dbReference type="PROSITE" id="PS50405">
    <property type="entry name" value="GST_CTER"/>
    <property type="match status" value="1"/>
</dbReference>
<dbReference type="InterPro" id="IPR004045">
    <property type="entry name" value="Glutathione_S-Trfase_N"/>
</dbReference>
<protein>
    <recommendedName>
        <fullName evidence="7">GST N-terminal domain-containing protein</fullName>
    </recommendedName>
</protein>
<evidence type="ECO:0000259" key="3">
    <source>
        <dbReference type="PROSITE" id="PS50404"/>
    </source>
</evidence>
<feature type="domain" description="GST C-terminal" evidence="4">
    <location>
        <begin position="165"/>
        <end position="297"/>
    </location>
</feature>
<evidence type="ECO:0000259" key="4">
    <source>
        <dbReference type="PROSITE" id="PS50405"/>
    </source>
</evidence>
<dbReference type="InterPro" id="IPR010987">
    <property type="entry name" value="Glutathione-S-Trfase_C-like"/>
</dbReference>
<organism evidence="5 6">
    <name type="scientific">Cladophialophora immunda</name>
    <dbReference type="NCBI Taxonomy" id="569365"/>
    <lineage>
        <taxon>Eukaryota</taxon>
        <taxon>Fungi</taxon>
        <taxon>Dikarya</taxon>
        <taxon>Ascomycota</taxon>
        <taxon>Pezizomycotina</taxon>
        <taxon>Eurotiomycetes</taxon>
        <taxon>Chaetothyriomycetidae</taxon>
        <taxon>Chaetothyriales</taxon>
        <taxon>Herpotrichiellaceae</taxon>
        <taxon>Cladophialophora</taxon>
    </lineage>
</organism>
<name>A0A0D2D5Y3_9EURO</name>
<dbReference type="HOGENOM" id="CLU_011226_14_0_1"/>
<dbReference type="SFLD" id="SFLDG00358">
    <property type="entry name" value="Main_(cytGST)"/>
    <property type="match status" value="1"/>
</dbReference>
<gene>
    <name evidence="5" type="ORF">PV07_02771</name>
</gene>
<dbReference type="GeneID" id="27341965"/>
<proteinExistence type="inferred from homology"/>
<dbReference type="Pfam" id="PF00043">
    <property type="entry name" value="GST_C"/>
    <property type="match status" value="1"/>
</dbReference>
<feature type="compositionally biased region" description="Polar residues" evidence="2">
    <location>
        <begin position="29"/>
        <end position="38"/>
    </location>
</feature>
<dbReference type="InterPro" id="IPR004046">
    <property type="entry name" value="GST_C"/>
</dbReference>
<dbReference type="Gene3D" id="3.40.30.10">
    <property type="entry name" value="Glutaredoxin"/>
    <property type="match status" value="1"/>
</dbReference>
<sequence length="297" mass="33500">MLRTSLGSCRSLFTKPAPPSSRPTAISVRASTNPSSTYPTSLLQARPLRILSKMANNLYIADTPAEVSQAKGLHLITQNTPNGQATQIMLEELADAYGTTWTTTLINIMTNEQKKEWFLRLNPNGRIPVLVDNGQSPPFPIIETSAQLLYLLKFADKEDKFGFKDELERNVVLQWMFFWHGGGAPYQGQVNHFSRAAPEKIPYAINRYKNETLRVYGVLEIRLSGQFTGEPRDYLAGPGKGKYTVADIKTWPWVKGWERSGFTADEMKPFPHLLKWIDRIAARPAVQRGIGDKYVQK</sequence>
<dbReference type="InterPro" id="IPR036282">
    <property type="entry name" value="Glutathione-S-Trfase_C_sf"/>
</dbReference>
<dbReference type="PANTHER" id="PTHR44051:SF8">
    <property type="entry name" value="GLUTATHIONE S-TRANSFERASE GSTA"/>
    <property type="match status" value="1"/>
</dbReference>
<comment type="similarity">
    <text evidence="1">Belongs to the GST superfamily.</text>
</comment>
<dbReference type="EMBL" id="KN847041">
    <property type="protein sequence ID" value="KIW31089.1"/>
    <property type="molecule type" value="Genomic_DNA"/>
</dbReference>
<accession>A0A0D2D5Y3</accession>
<dbReference type="Proteomes" id="UP000054466">
    <property type="component" value="Unassembled WGS sequence"/>
</dbReference>
<dbReference type="AlphaFoldDB" id="A0A0D2D5Y3"/>
<evidence type="ECO:0000313" key="5">
    <source>
        <dbReference type="EMBL" id="KIW31089.1"/>
    </source>
</evidence>
<dbReference type="PROSITE" id="PS50404">
    <property type="entry name" value="GST_NTER"/>
    <property type="match status" value="1"/>
</dbReference>
<evidence type="ECO:0008006" key="7">
    <source>
        <dbReference type="Google" id="ProtNLM"/>
    </source>
</evidence>
<dbReference type="RefSeq" id="XP_016251305.1">
    <property type="nucleotide sequence ID" value="XM_016389403.1"/>
</dbReference>
<evidence type="ECO:0000256" key="1">
    <source>
        <dbReference type="ARBA" id="ARBA00007409"/>
    </source>
</evidence>